<feature type="coiled-coil region" evidence="1">
    <location>
        <begin position="707"/>
        <end position="734"/>
    </location>
</feature>
<keyword evidence="3" id="KW-0472">Membrane</keyword>
<comment type="caution">
    <text evidence="4">The sequence shown here is derived from an EMBL/GenBank/DDBJ whole genome shotgun (WGS) entry which is preliminary data.</text>
</comment>
<keyword evidence="3" id="KW-1133">Transmembrane helix</keyword>
<evidence type="ECO:0008006" key="6">
    <source>
        <dbReference type="Google" id="ProtNLM"/>
    </source>
</evidence>
<proteinExistence type="predicted"/>
<keyword evidence="5" id="KW-1185">Reference proteome</keyword>
<protein>
    <recommendedName>
        <fullName evidence="6">Transmembrane protein</fullName>
    </recommendedName>
</protein>
<dbReference type="RefSeq" id="WP_345682325.1">
    <property type="nucleotide sequence ID" value="NZ_BAABRO010000001.1"/>
</dbReference>
<reference evidence="4 5" key="1">
    <citation type="submission" date="2024-02" db="EMBL/GenBank/DDBJ databases">
        <title>Rhodopirellula caenicola NBRC 110016.</title>
        <authorList>
            <person name="Ichikawa N."/>
            <person name="Katano-Makiyama Y."/>
            <person name="Hidaka K."/>
        </authorList>
    </citation>
    <scope>NUCLEOTIDE SEQUENCE [LARGE SCALE GENOMIC DNA]</scope>
    <source>
        <strain evidence="4 5">NBRC 110016</strain>
    </source>
</reference>
<gene>
    <name evidence="4" type="ORF">Rcae01_00712</name>
</gene>
<feature type="compositionally biased region" description="Polar residues" evidence="2">
    <location>
        <begin position="281"/>
        <end position="298"/>
    </location>
</feature>
<evidence type="ECO:0000256" key="1">
    <source>
        <dbReference type="SAM" id="Coils"/>
    </source>
</evidence>
<accession>A0ABP9VPB2</accession>
<evidence type="ECO:0000313" key="4">
    <source>
        <dbReference type="EMBL" id="GAA5505268.1"/>
    </source>
</evidence>
<feature type="region of interest" description="Disordered" evidence="2">
    <location>
        <begin position="277"/>
        <end position="316"/>
    </location>
</feature>
<keyword evidence="3" id="KW-0812">Transmembrane</keyword>
<feature type="transmembrane region" description="Helical" evidence="3">
    <location>
        <begin position="249"/>
        <end position="267"/>
    </location>
</feature>
<organism evidence="4 5">
    <name type="scientific">Novipirellula caenicola</name>
    <dbReference type="NCBI Taxonomy" id="1536901"/>
    <lineage>
        <taxon>Bacteria</taxon>
        <taxon>Pseudomonadati</taxon>
        <taxon>Planctomycetota</taxon>
        <taxon>Planctomycetia</taxon>
        <taxon>Pirellulales</taxon>
        <taxon>Pirellulaceae</taxon>
        <taxon>Novipirellula</taxon>
    </lineage>
</organism>
<feature type="region of interest" description="Disordered" evidence="2">
    <location>
        <begin position="178"/>
        <end position="205"/>
    </location>
</feature>
<evidence type="ECO:0000256" key="3">
    <source>
        <dbReference type="SAM" id="Phobius"/>
    </source>
</evidence>
<evidence type="ECO:0000313" key="5">
    <source>
        <dbReference type="Proteomes" id="UP001416858"/>
    </source>
</evidence>
<sequence>MSDTTPSRGFIGTTGREGLVIPADTLRKNFPVNIKNCYHRPSPGPPLYQGPSSPVKQAGEVSITEKAVVDMSHLPAADCESVRNLLLRLGPPPTDIAQLWCEQARAIADDIASRTGQPLPPIDLADWLVDEHGTVGVRASPSTRDQSAAVDSVSPKSVADVDTINQQRLADFRNQIRGGITLPPTTHDQPTAFGSLRSSEDAADDDTERYLAIEQHCLPIENCDEADVALSATEPNQRRRRRSASPERLAVAAAIAIVVLGSSWWLASRSSFLAGAPNDISPDTNSSNTKSSGPSDATGSNSRGRSSAAVASGSASNALETLPAQTLESFSMTDPSLDAEPSLPDSLLPDSSLADASLRVPFDSLVPEMIPSSLETSPAFGDAAAVSSKLDSEAELTERTAVDGSSLPVLGGENDEATVDALATHPETEAPESPQRVRTVKVQSLQLPAVQQTAVTQPIGDWPANDAVLDRLSLEFPLPIPIAMKRSPAASGHPDAVLDLHDTRSETLLASFCRDSAGLAFQWHETAKSSSQSGLLLHGRLRDATGNVIYFRPRIEADPWPLSFDQSDFHPSWELGGLLPAKVARLVIEFELPEEIEEAWIEPIDSASPRRTSGIAVLTLKDNENVRVGLRFDVKCTTKLACQIRIAGRLDPGFAWQTFTETGLANFANTLLGQADLAEQQIANVEAIYDRAGTDARRILRPRRTAIKSHAEQLAELSRRIAELQSLVALLQTSAKLRFHVSVQWSDGEQIILTQKE</sequence>
<feature type="compositionally biased region" description="Low complexity" evidence="2">
    <location>
        <begin position="299"/>
        <end position="316"/>
    </location>
</feature>
<evidence type="ECO:0000256" key="2">
    <source>
        <dbReference type="SAM" id="MobiDB-lite"/>
    </source>
</evidence>
<name>A0ABP9VPB2_9BACT</name>
<dbReference type="EMBL" id="BAABRO010000001">
    <property type="protein sequence ID" value="GAA5505268.1"/>
    <property type="molecule type" value="Genomic_DNA"/>
</dbReference>
<dbReference type="Proteomes" id="UP001416858">
    <property type="component" value="Unassembled WGS sequence"/>
</dbReference>
<keyword evidence="1" id="KW-0175">Coiled coil</keyword>